<dbReference type="RefSeq" id="XP_047772644.1">
    <property type="nucleotide sequence ID" value="XM_047925351.1"/>
</dbReference>
<name>A0ABQ8JY69_9APHY</name>
<accession>A0ABQ8JY69</accession>
<feature type="region of interest" description="Disordered" evidence="1">
    <location>
        <begin position="135"/>
        <end position="158"/>
    </location>
</feature>
<keyword evidence="4" id="KW-1185">Reference proteome</keyword>
<dbReference type="Proteomes" id="UP000814176">
    <property type="component" value="Unassembled WGS sequence"/>
</dbReference>
<proteinExistence type="predicted"/>
<evidence type="ECO:0000256" key="1">
    <source>
        <dbReference type="SAM" id="MobiDB-lite"/>
    </source>
</evidence>
<feature type="compositionally biased region" description="Polar residues" evidence="1">
    <location>
        <begin position="139"/>
        <end position="155"/>
    </location>
</feature>
<evidence type="ECO:0000259" key="2">
    <source>
        <dbReference type="Pfam" id="PF17667"/>
    </source>
</evidence>
<dbReference type="InterPro" id="IPR040976">
    <property type="entry name" value="Pkinase_fungal"/>
</dbReference>
<dbReference type="GeneID" id="72006083"/>
<feature type="domain" description="Fungal-type protein kinase" evidence="2">
    <location>
        <begin position="20"/>
        <end position="96"/>
    </location>
</feature>
<reference evidence="3 4" key="1">
    <citation type="journal article" date="2021" name="Environ. Microbiol.">
        <title>Gene family expansions and transcriptome signatures uncover fungal adaptations to wood decay.</title>
        <authorList>
            <person name="Hage H."/>
            <person name="Miyauchi S."/>
            <person name="Viragh M."/>
            <person name="Drula E."/>
            <person name="Min B."/>
            <person name="Chaduli D."/>
            <person name="Navarro D."/>
            <person name="Favel A."/>
            <person name="Norest M."/>
            <person name="Lesage-Meessen L."/>
            <person name="Balint B."/>
            <person name="Merenyi Z."/>
            <person name="de Eugenio L."/>
            <person name="Morin E."/>
            <person name="Martinez A.T."/>
            <person name="Baldrian P."/>
            <person name="Stursova M."/>
            <person name="Martinez M.J."/>
            <person name="Novotny C."/>
            <person name="Magnuson J.K."/>
            <person name="Spatafora J.W."/>
            <person name="Maurice S."/>
            <person name="Pangilinan J."/>
            <person name="Andreopoulos W."/>
            <person name="LaButti K."/>
            <person name="Hundley H."/>
            <person name="Na H."/>
            <person name="Kuo A."/>
            <person name="Barry K."/>
            <person name="Lipzen A."/>
            <person name="Henrissat B."/>
            <person name="Riley R."/>
            <person name="Ahrendt S."/>
            <person name="Nagy L.G."/>
            <person name="Grigoriev I.V."/>
            <person name="Martin F."/>
            <person name="Rosso M.N."/>
        </authorList>
    </citation>
    <scope>NUCLEOTIDE SEQUENCE [LARGE SCALE GENOMIC DNA]</scope>
    <source>
        <strain evidence="3 4">CIRM-BRFM 1785</strain>
    </source>
</reference>
<dbReference type="PANTHER" id="PTHR38248:SF2">
    <property type="entry name" value="FUNK1 11"/>
    <property type="match status" value="1"/>
</dbReference>
<evidence type="ECO:0000313" key="3">
    <source>
        <dbReference type="EMBL" id="KAH9829142.1"/>
    </source>
</evidence>
<feature type="domain" description="Fungal-type protein kinase" evidence="2">
    <location>
        <begin position="160"/>
        <end position="196"/>
    </location>
</feature>
<protein>
    <recommendedName>
        <fullName evidence="2">Fungal-type protein kinase domain-containing protein</fullName>
    </recommendedName>
</protein>
<organism evidence="3 4">
    <name type="scientific">Rhodofomes roseus</name>
    <dbReference type="NCBI Taxonomy" id="34475"/>
    <lineage>
        <taxon>Eukaryota</taxon>
        <taxon>Fungi</taxon>
        <taxon>Dikarya</taxon>
        <taxon>Basidiomycota</taxon>
        <taxon>Agaricomycotina</taxon>
        <taxon>Agaricomycetes</taxon>
        <taxon>Polyporales</taxon>
        <taxon>Rhodofomes</taxon>
    </lineage>
</organism>
<evidence type="ECO:0000313" key="4">
    <source>
        <dbReference type="Proteomes" id="UP000814176"/>
    </source>
</evidence>
<dbReference type="EMBL" id="JADCUA010000042">
    <property type="protein sequence ID" value="KAH9829142.1"/>
    <property type="molecule type" value="Genomic_DNA"/>
</dbReference>
<gene>
    <name evidence="3" type="ORF">C8Q71DRAFT_791354</name>
</gene>
<comment type="caution">
    <text evidence="3">The sequence shown here is derived from an EMBL/GenBank/DDBJ whole genome shotgun (WGS) entry which is preliminary data.</text>
</comment>
<sequence>MAVPRAHHAAGNSAEYCLPRVSRTLMIRGYEPLETIRSASKFHCVFVDAVRAHHWVYEKYQMLHRNIELNCIMWYERDGRVVGVLCDWDLAEDQSTGEYRPTRRAGDAAAVIWPPDPEPAAQSATKPSLPSIAEGEATEQPQNLEGAGPSNTATEPQAVVKPRYRTGTGPFMALDLLREGDPPIHKYRHDLESFFYGYIYFAAAYNPDEQAFGYIKEWQRASLVDIGHSKGDFLLEEKVRTRVMKPAHHTLRPLLDEDSPLMDLLDVFLDLEIKASYIRLLRSTAKKAFRNQAEIEEKEREREEVVTYSKFMRILRAPEVVDA</sequence>
<dbReference type="Pfam" id="PF17667">
    <property type="entry name" value="Pkinase_fungal"/>
    <property type="match status" value="2"/>
</dbReference>
<dbReference type="PANTHER" id="PTHR38248">
    <property type="entry name" value="FUNK1 6"/>
    <property type="match status" value="1"/>
</dbReference>